<dbReference type="GO" id="GO:0005929">
    <property type="term" value="C:cilium"/>
    <property type="evidence" value="ECO:0007669"/>
    <property type="project" value="TreeGrafter"/>
</dbReference>
<reference evidence="1 2" key="1">
    <citation type="submission" date="2020-08" db="EMBL/GenBank/DDBJ databases">
        <authorList>
            <person name="Hejnol A."/>
        </authorList>
    </citation>
    <scope>NUCLEOTIDE SEQUENCE [LARGE SCALE GENOMIC DNA]</scope>
</reference>
<keyword evidence="2" id="KW-1185">Reference proteome</keyword>
<dbReference type="Pfam" id="PF00612">
    <property type="entry name" value="IQ"/>
    <property type="match status" value="2"/>
</dbReference>
<dbReference type="OrthoDB" id="8178106at2759"/>
<dbReference type="InterPro" id="IPR028765">
    <property type="entry name" value="IQCB1"/>
</dbReference>
<dbReference type="PANTHER" id="PTHR15673:SF2">
    <property type="entry name" value="IQ CALMODULIN-BINDING MOTIF-CONTAINING PROTEIN 1"/>
    <property type="match status" value="1"/>
</dbReference>
<dbReference type="PROSITE" id="PS50096">
    <property type="entry name" value="IQ"/>
    <property type="match status" value="2"/>
</dbReference>
<gene>
    <name evidence="1" type="ORF">DGYR_LOCUS4461</name>
</gene>
<evidence type="ECO:0000313" key="2">
    <source>
        <dbReference type="Proteomes" id="UP000549394"/>
    </source>
</evidence>
<dbReference type="GO" id="GO:0060271">
    <property type="term" value="P:cilium assembly"/>
    <property type="evidence" value="ECO:0007669"/>
    <property type="project" value="InterPro"/>
</dbReference>
<dbReference type="EMBL" id="CAJFCJ010000006">
    <property type="protein sequence ID" value="CAD5115755.1"/>
    <property type="molecule type" value="Genomic_DNA"/>
</dbReference>
<comment type="caution">
    <text evidence="1">The sequence shown here is derived from an EMBL/GenBank/DDBJ whole genome shotgun (WGS) entry which is preliminary data.</text>
</comment>
<sequence length="584" mass="68284">MLQSFRDKRVLNLAQEIDKNPDYRIPELLLKVEDILSSVSSGSKQGLEIRKDLWTLELLHLTVSVLEQDVTKFRNAWTLTSRLVRILCNACSGLHMRDCNEYHTVFLPECVKCVLTLSKKVHLKLQKTLIYKKEVVKDITECLKTSLESLDLLCSGHNFLCYNVLKSEEFLEILMTEDANIVNIITTFFQNICRKSSGIMEEIGDSTVFTLLDELIFKITSSDKPEIAWASIKTVLLACDFNPSIVHHLCTRYKGLKPLLNRWHKKGFDLDLDRLILLLEAGSLEEVANERRNRAAAKIQALWKAHKTREAIKKRNESIARFQRSFRAKRVEKEQTKEKGRLQKELQHQLLINRKQTMKKFHEKVYLTLESVPASKIEEHLESERNKAAIKIQACYRSKLSRRRFNNQKEQIKTLRAVVVLQRSIRKWLKKVLARRNEPPAWQRPPGLDDQRRVELNEKIQLYKHLHPPKTKMEDRNDFHNSVQNLLRQHAFESKNIRKSEQRRKAILARLQLDSQLLFDAPKLENATDKDIETYRSNSVAVATKAKVEHVNYLTKLKLPWWKKLYGEDNSDFFSSDVQQSNII</sequence>
<dbReference type="GO" id="GO:0005516">
    <property type="term" value="F:calmodulin binding"/>
    <property type="evidence" value="ECO:0007669"/>
    <property type="project" value="InterPro"/>
</dbReference>
<accession>A0A7I8VJ74</accession>
<dbReference type="AlphaFoldDB" id="A0A7I8VJ74"/>
<dbReference type="Gene3D" id="1.20.5.190">
    <property type="match status" value="1"/>
</dbReference>
<dbReference type="SMART" id="SM00015">
    <property type="entry name" value="IQ"/>
    <property type="match status" value="3"/>
</dbReference>
<name>A0A7I8VJ74_9ANNE</name>
<dbReference type="Proteomes" id="UP000549394">
    <property type="component" value="Unassembled WGS sequence"/>
</dbReference>
<evidence type="ECO:0000313" key="1">
    <source>
        <dbReference type="EMBL" id="CAD5115755.1"/>
    </source>
</evidence>
<dbReference type="CDD" id="cd23767">
    <property type="entry name" value="IQCD"/>
    <property type="match status" value="2"/>
</dbReference>
<protein>
    <submittedName>
        <fullName evidence="1">DgyrCDS4701</fullName>
    </submittedName>
</protein>
<dbReference type="PANTHER" id="PTHR15673">
    <property type="entry name" value="IQ CALMODULIN-BINDING MOTIF CONTAINING PROTEIN 1"/>
    <property type="match status" value="1"/>
</dbReference>
<proteinExistence type="predicted"/>
<organism evidence="1 2">
    <name type="scientific">Dimorphilus gyrociliatus</name>
    <dbReference type="NCBI Taxonomy" id="2664684"/>
    <lineage>
        <taxon>Eukaryota</taxon>
        <taxon>Metazoa</taxon>
        <taxon>Spiralia</taxon>
        <taxon>Lophotrochozoa</taxon>
        <taxon>Annelida</taxon>
        <taxon>Polychaeta</taxon>
        <taxon>Polychaeta incertae sedis</taxon>
        <taxon>Dinophilidae</taxon>
        <taxon>Dimorphilus</taxon>
    </lineage>
</organism>
<dbReference type="InterPro" id="IPR000048">
    <property type="entry name" value="IQ_motif_EF-hand-BS"/>
</dbReference>